<keyword evidence="3" id="KW-1185">Reference proteome</keyword>
<feature type="region of interest" description="Disordered" evidence="1">
    <location>
        <begin position="1"/>
        <end position="22"/>
    </location>
</feature>
<accession>A0A7W5F0H6</accession>
<protein>
    <submittedName>
        <fullName evidence="2">Uncharacterized protein</fullName>
    </submittedName>
</protein>
<dbReference type="AlphaFoldDB" id="A0A7W5F0H6"/>
<evidence type="ECO:0000313" key="3">
    <source>
        <dbReference type="Proteomes" id="UP000572907"/>
    </source>
</evidence>
<gene>
    <name evidence="2" type="ORF">FHS41_002026</name>
</gene>
<comment type="caution">
    <text evidence="2">The sequence shown here is derived from an EMBL/GenBank/DDBJ whole genome shotgun (WGS) entry which is preliminary data.</text>
</comment>
<name>A0A7W5F0H6_9ACTN</name>
<evidence type="ECO:0000313" key="2">
    <source>
        <dbReference type="EMBL" id="MBB3075557.1"/>
    </source>
</evidence>
<sequence length="63" mass="7089">MPAAYTTQESTASRPVTPQLPRAQPRAQHMNLYRRHFDLVASGVSSSCNIRRIYGPEKEVLGF</sequence>
<evidence type="ECO:0000256" key="1">
    <source>
        <dbReference type="SAM" id="MobiDB-lite"/>
    </source>
</evidence>
<organism evidence="2 3">
    <name type="scientific">Streptomyces violarus</name>
    <dbReference type="NCBI Taxonomy" id="67380"/>
    <lineage>
        <taxon>Bacteria</taxon>
        <taxon>Bacillati</taxon>
        <taxon>Actinomycetota</taxon>
        <taxon>Actinomycetes</taxon>
        <taxon>Kitasatosporales</taxon>
        <taxon>Streptomycetaceae</taxon>
        <taxon>Streptomyces</taxon>
    </lineage>
</organism>
<proteinExistence type="predicted"/>
<dbReference type="EMBL" id="JACHXE010000001">
    <property type="protein sequence ID" value="MBB3075557.1"/>
    <property type="molecule type" value="Genomic_DNA"/>
</dbReference>
<dbReference type="RefSeq" id="WP_184589819.1">
    <property type="nucleotide sequence ID" value="NZ_BMUP01000001.1"/>
</dbReference>
<reference evidence="2 3" key="1">
    <citation type="submission" date="2020-08" db="EMBL/GenBank/DDBJ databases">
        <title>Genomic Encyclopedia of Type Strains, Phase III (KMG-III): the genomes of soil and plant-associated and newly described type strains.</title>
        <authorList>
            <person name="Whitman W."/>
        </authorList>
    </citation>
    <scope>NUCLEOTIDE SEQUENCE [LARGE SCALE GENOMIC DNA]</scope>
    <source>
        <strain evidence="2 3">CECT 3237</strain>
    </source>
</reference>
<feature type="compositionally biased region" description="Polar residues" evidence="1">
    <location>
        <begin position="1"/>
        <end position="16"/>
    </location>
</feature>
<dbReference type="Proteomes" id="UP000572907">
    <property type="component" value="Unassembled WGS sequence"/>
</dbReference>